<dbReference type="PROSITE" id="PS50166">
    <property type="entry name" value="IMPORTIN_B_NT"/>
    <property type="match status" value="1"/>
</dbReference>
<evidence type="ECO:0000259" key="6">
    <source>
        <dbReference type="PROSITE" id="PS50166"/>
    </source>
</evidence>
<evidence type="ECO:0000256" key="1">
    <source>
        <dbReference type="ARBA" id="ARBA00004123"/>
    </source>
</evidence>
<dbReference type="InterPro" id="IPR040485">
    <property type="entry name" value="XPO1_repeat_3"/>
</dbReference>
<evidence type="ECO:0000313" key="7">
    <source>
        <dbReference type="EMBL" id="KPA84635.1"/>
    </source>
</evidence>
<dbReference type="GO" id="GO:0006611">
    <property type="term" value="P:protein export from nucleus"/>
    <property type="evidence" value="ECO:0007669"/>
    <property type="project" value="InterPro"/>
</dbReference>
<dbReference type="PANTHER" id="PTHR11223:SF2">
    <property type="entry name" value="EXPORTIN-1"/>
    <property type="match status" value="1"/>
</dbReference>
<dbReference type="GO" id="GO:0005737">
    <property type="term" value="C:cytoplasm"/>
    <property type="evidence" value="ECO:0007669"/>
    <property type="project" value="TreeGrafter"/>
</dbReference>
<dbReference type="Gene3D" id="1.25.10.10">
    <property type="entry name" value="Leucine-rich Repeat Variant"/>
    <property type="match status" value="1"/>
</dbReference>
<reference evidence="7 8" key="1">
    <citation type="submission" date="2015-07" db="EMBL/GenBank/DDBJ databases">
        <title>High-quality genome of monoxenous trypanosomatid Leptomonas pyrrhocoris.</title>
        <authorList>
            <person name="Flegontov P."/>
            <person name="Butenko A."/>
            <person name="Firsov S."/>
            <person name="Vlcek C."/>
            <person name="Logacheva M.D."/>
            <person name="Field M."/>
            <person name="Filatov D."/>
            <person name="Flegontova O."/>
            <person name="Gerasimov E."/>
            <person name="Jackson A.P."/>
            <person name="Kelly S."/>
            <person name="Opperdoes F."/>
            <person name="O'Reilly A."/>
            <person name="Votypka J."/>
            <person name="Yurchenko V."/>
            <person name="Lukes J."/>
        </authorList>
    </citation>
    <scope>NUCLEOTIDE SEQUENCE [LARGE SCALE GENOMIC DNA]</scope>
    <source>
        <strain evidence="7">H10</strain>
    </source>
</reference>
<dbReference type="RefSeq" id="XP_015663074.1">
    <property type="nucleotide sequence ID" value="XM_015797554.1"/>
</dbReference>
<dbReference type="Pfam" id="PF18787">
    <property type="entry name" value="CRM1_repeat_3"/>
    <property type="match status" value="1"/>
</dbReference>
<dbReference type="Pfam" id="PF08389">
    <property type="entry name" value="Xpo1"/>
    <property type="match status" value="1"/>
</dbReference>
<dbReference type="FunFam" id="1.25.10.10:FF:000610">
    <property type="entry name" value="Exportin 1"/>
    <property type="match status" value="1"/>
</dbReference>
<name>A0A0N0DYX7_LEPPY</name>
<dbReference type="Pfam" id="PF18784">
    <property type="entry name" value="CRM1_repeat_2"/>
    <property type="match status" value="1"/>
</dbReference>
<dbReference type="SUPFAM" id="SSF48371">
    <property type="entry name" value="ARM repeat"/>
    <property type="match status" value="2"/>
</dbReference>
<sequence>METILDFSQPLNVQQFDQVVTSMSSGSPAQIMEAQEVLTKFKSNPDAFYRVDKLLTESQNPGTRFFALQVLEETILQRWNTLSAANQQAVRNFVVNLIVRECTSFEHIRQSRALLTKMNMTLVSIAKREWPVRWPTFIQDISTSASPSDPMVENNLNLLRLVGEEVFEFGEKSLTSRWVERKKQALAQDFRFIMELCVMVIVKAQDTALLRAALATLEVYVPWMTPEVIFNEQVLQSIATLVVGDENVRAEAVRCLTEICSAGTSSGATGDQQVRLILETFKAAFGHILSALPTTHSSVMERTVALYEQGSLVDKEYISSLNLLLIAFLRHYYSNISYDDLLLVTCHEMLVGMSNIYEKELFKSCVEYWWWLGDHLLRAPASAVKKNLMSKLQRVLSDVRFVLIRRMAKPEEIIIVEEEGELRREHVSDVEELQMYNLMRQTLVFLTHLDPKDTRNIMADLMKRQVDHSEWSWHNCNTLCWAVGSISMALSEQDESDLFVKIITDLLTLFKSMSGKENRAVIASDVMFIVGQYPRYLRNHITFLATVTKKVFQFMREKFPGVQDMAVDTFVKLSKQLAAKYTEVNGGSSLAADIAKNWSSVTEMLSLQQIQTCFNAAGYMVAAAPTEPQRSSLLETFLVDTNASFKGITQVAAAEGSVFCQNSDAMSELLHYLRVFANVADSCGDVFVYEMMSITQDLYGFYRTFSEAQTKTISEMGEAALFRQDMKLVRFAKREILKIFERFVSHATQLDFIATACLPDTFSVVLLDYENAIPEAKEPGALALATACVNTLGRRIESDCGAILDHTFNATVAIIAQDMESHPDFRVNLFKLLQALNKNCFEAFVCYTANHEDVVSGMLWAIKHTDYPTMSTGLETLDLFLDNVVKSEYAEVFYTAYMQRIMVDVMVASMDSLHASGFPYHVRILQKLFSVSAMVPVETPTIGKNAIAAYLMENLAVIPTLTGSSVETFVEMCYANFTNDDRFRTQFADFLIEVKVWGAEQENQMQEAEERRTREATIPGFAALTVEEPLQNPFASA</sequence>
<dbReference type="InterPro" id="IPR011989">
    <property type="entry name" value="ARM-like"/>
</dbReference>
<dbReference type="GO" id="GO:0031267">
    <property type="term" value="F:small GTPase binding"/>
    <property type="evidence" value="ECO:0007669"/>
    <property type="project" value="InterPro"/>
</dbReference>
<dbReference type="OrthoDB" id="27218at2759"/>
<dbReference type="InterPro" id="IPR041123">
    <property type="entry name" value="CRM1_repeat"/>
</dbReference>
<dbReference type="GO" id="GO:0005634">
    <property type="term" value="C:nucleus"/>
    <property type="evidence" value="ECO:0007669"/>
    <property type="project" value="UniProtKB-SubCell"/>
</dbReference>
<dbReference type="InterPro" id="IPR045065">
    <property type="entry name" value="XPO1/5"/>
</dbReference>
<dbReference type="InterPro" id="IPR014877">
    <property type="entry name" value="XPO1_C_dom"/>
</dbReference>
<evidence type="ECO:0000313" key="8">
    <source>
        <dbReference type="Proteomes" id="UP000037923"/>
    </source>
</evidence>
<evidence type="ECO:0000256" key="5">
    <source>
        <dbReference type="ARBA" id="ARBA00023242"/>
    </source>
</evidence>
<accession>A0A0N0DYX7</accession>
<dbReference type="Pfam" id="PF18777">
    <property type="entry name" value="CRM1_repeat"/>
    <property type="match status" value="1"/>
</dbReference>
<proteinExistence type="inferred from homology"/>
<dbReference type="GeneID" id="26901451"/>
<dbReference type="GO" id="GO:0000056">
    <property type="term" value="P:ribosomal small subunit export from nucleus"/>
    <property type="evidence" value="ECO:0007669"/>
    <property type="project" value="TreeGrafter"/>
</dbReference>
<comment type="subcellular location">
    <subcellularLocation>
        <location evidence="1">Nucleus</location>
    </subcellularLocation>
</comment>
<dbReference type="GO" id="GO:0005049">
    <property type="term" value="F:nuclear export signal receptor activity"/>
    <property type="evidence" value="ECO:0007669"/>
    <property type="project" value="InterPro"/>
</dbReference>
<feature type="domain" description="Importin N-terminal" evidence="6">
    <location>
        <begin position="34"/>
        <end position="100"/>
    </location>
</feature>
<dbReference type="OMA" id="WAFKHNN"/>
<keyword evidence="4" id="KW-0653">Protein transport</keyword>
<dbReference type="InterPro" id="IPR041235">
    <property type="entry name" value="Exp1_repeat_2"/>
</dbReference>
<dbReference type="VEuPathDB" id="TriTrypDB:LpyrH10_02_1300"/>
<dbReference type="Pfam" id="PF03810">
    <property type="entry name" value="IBN_N"/>
    <property type="match status" value="1"/>
</dbReference>
<dbReference type="SMART" id="SM01102">
    <property type="entry name" value="CRM1_C"/>
    <property type="match status" value="1"/>
</dbReference>
<dbReference type="EMBL" id="LGTL01000002">
    <property type="protein sequence ID" value="KPA84635.1"/>
    <property type="molecule type" value="Genomic_DNA"/>
</dbReference>
<dbReference type="SMART" id="SM00913">
    <property type="entry name" value="IBN_N"/>
    <property type="match status" value="1"/>
</dbReference>
<comment type="caution">
    <text evidence="7">The sequence shown here is derived from an EMBL/GenBank/DDBJ whole genome shotgun (WGS) entry which is preliminary data.</text>
</comment>
<dbReference type="InterPro" id="IPR013598">
    <property type="entry name" value="Exportin-1/Importin-b-like"/>
</dbReference>
<dbReference type="AlphaFoldDB" id="A0A0N0DYX7"/>
<dbReference type="InterPro" id="IPR016024">
    <property type="entry name" value="ARM-type_fold"/>
</dbReference>
<keyword evidence="5" id="KW-0539">Nucleus</keyword>
<keyword evidence="3" id="KW-0813">Transport</keyword>
<dbReference type="Pfam" id="PF08767">
    <property type="entry name" value="CRM1_C"/>
    <property type="match status" value="1"/>
</dbReference>
<dbReference type="Proteomes" id="UP000037923">
    <property type="component" value="Unassembled WGS sequence"/>
</dbReference>
<dbReference type="GO" id="GO:0000055">
    <property type="term" value="P:ribosomal large subunit export from nucleus"/>
    <property type="evidence" value="ECO:0007669"/>
    <property type="project" value="TreeGrafter"/>
</dbReference>
<keyword evidence="8" id="KW-1185">Reference proteome</keyword>
<gene>
    <name evidence="7" type="ORF">ABB37_01156</name>
</gene>
<dbReference type="InterPro" id="IPR001494">
    <property type="entry name" value="Importin-beta_N"/>
</dbReference>
<evidence type="ECO:0000256" key="3">
    <source>
        <dbReference type="ARBA" id="ARBA00022448"/>
    </source>
</evidence>
<protein>
    <submittedName>
        <fullName evidence="7">Putative exportin 1</fullName>
    </submittedName>
</protein>
<dbReference type="PANTHER" id="PTHR11223">
    <property type="entry name" value="EXPORTIN 1/5"/>
    <property type="match status" value="1"/>
</dbReference>
<evidence type="ECO:0000256" key="4">
    <source>
        <dbReference type="ARBA" id="ARBA00022927"/>
    </source>
</evidence>
<organism evidence="7 8">
    <name type="scientific">Leptomonas pyrrhocoris</name>
    <name type="common">Firebug parasite</name>
    <dbReference type="NCBI Taxonomy" id="157538"/>
    <lineage>
        <taxon>Eukaryota</taxon>
        <taxon>Discoba</taxon>
        <taxon>Euglenozoa</taxon>
        <taxon>Kinetoplastea</taxon>
        <taxon>Metakinetoplastina</taxon>
        <taxon>Trypanosomatida</taxon>
        <taxon>Trypanosomatidae</taxon>
        <taxon>Leishmaniinae</taxon>
        <taxon>Leptomonas</taxon>
    </lineage>
</organism>
<comment type="similarity">
    <text evidence="2">Belongs to the exportin family.</text>
</comment>
<evidence type="ECO:0000256" key="2">
    <source>
        <dbReference type="ARBA" id="ARBA00009466"/>
    </source>
</evidence>